<name>A0A0E9UPU5_ANGAN</name>
<proteinExistence type="predicted"/>
<dbReference type="EMBL" id="GBXM01040755">
    <property type="protein sequence ID" value="JAH67822.1"/>
    <property type="molecule type" value="Transcribed_RNA"/>
</dbReference>
<reference evidence="1" key="2">
    <citation type="journal article" date="2015" name="Fish Shellfish Immunol.">
        <title>Early steps in the European eel (Anguilla anguilla)-Vibrio vulnificus interaction in the gills: Role of the RtxA13 toxin.</title>
        <authorList>
            <person name="Callol A."/>
            <person name="Pajuelo D."/>
            <person name="Ebbesson L."/>
            <person name="Teles M."/>
            <person name="MacKenzie S."/>
            <person name="Amaro C."/>
        </authorList>
    </citation>
    <scope>NUCLEOTIDE SEQUENCE</scope>
</reference>
<protein>
    <submittedName>
        <fullName evidence="1">Uncharacterized protein</fullName>
    </submittedName>
</protein>
<dbReference type="AlphaFoldDB" id="A0A0E9UPU5"/>
<accession>A0A0E9UPU5</accession>
<evidence type="ECO:0000313" key="1">
    <source>
        <dbReference type="EMBL" id="JAH67822.1"/>
    </source>
</evidence>
<reference evidence="1" key="1">
    <citation type="submission" date="2014-11" db="EMBL/GenBank/DDBJ databases">
        <authorList>
            <person name="Amaro Gonzalez C."/>
        </authorList>
    </citation>
    <scope>NUCLEOTIDE SEQUENCE</scope>
</reference>
<sequence>MRMPEHLWLEMPGPLAEGWNTEIFLKNLCSSLPTIYHQAAQQIGLCQKYNKMYYDKDVKEQKFELETKS</sequence>
<organism evidence="1">
    <name type="scientific">Anguilla anguilla</name>
    <name type="common">European freshwater eel</name>
    <name type="synonym">Muraena anguilla</name>
    <dbReference type="NCBI Taxonomy" id="7936"/>
    <lineage>
        <taxon>Eukaryota</taxon>
        <taxon>Metazoa</taxon>
        <taxon>Chordata</taxon>
        <taxon>Craniata</taxon>
        <taxon>Vertebrata</taxon>
        <taxon>Euteleostomi</taxon>
        <taxon>Actinopterygii</taxon>
        <taxon>Neopterygii</taxon>
        <taxon>Teleostei</taxon>
        <taxon>Anguilliformes</taxon>
        <taxon>Anguillidae</taxon>
        <taxon>Anguilla</taxon>
    </lineage>
</organism>